<dbReference type="GO" id="GO:0016301">
    <property type="term" value="F:kinase activity"/>
    <property type="evidence" value="ECO:0007669"/>
    <property type="project" value="UniProtKB-KW"/>
</dbReference>
<feature type="domain" description="Histidine kinase/HSP90-like ATPase" evidence="10">
    <location>
        <begin position="282"/>
        <end position="368"/>
    </location>
</feature>
<protein>
    <recommendedName>
        <fullName evidence="2">histidine kinase</fullName>
        <ecNumber evidence="2">2.7.13.3</ecNumber>
    </recommendedName>
</protein>
<dbReference type="InterPro" id="IPR055558">
    <property type="entry name" value="DUF7134"/>
</dbReference>
<evidence type="ECO:0000256" key="4">
    <source>
        <dbReference type="ARBA" id="ARBA00022679"/>
    </source>
</evidence>
<keyword evidence="5" id="KW-0547">Nucleotide-binding</keyword>
<evidence type="ECO:0000256" key="2">
    <source>
        <dbReference type="ARBA" id="ARBA00012438"/>
    </source>
</evidence>
<dbReference type="InterPro" id="IPR036890">
    <property type="entry name" value="HATPase_C_sf"/>
</dbReference>
<feature type="transmembrane region" description="Helical" evidence="9">
    <location>
        <begin position="59"/>
        <end position="79"/>
    </location>
</feature>
<sequence>MGLGPWWAEAFGRVPRADAVLAAVVTAAALVPALVPHPQPWWAMVLTVLSSVPVLWRRVWLIQVCIVVGLAITVLELAYNPASSEPLLLAPYGPLVCTYTFAELARPVWRTAGIVVLSVGVVVSLVVPKHNDLDVFRAVTTEFVAAYALGVGTRARRTHADAEAERTRRTAEERALAAAEERTRIARDMHDIVTHSVGLMTVQAEAGPLVVRDDPAKAEAAFEAISATGREAIGQLRVLLGTLRGDDGPGLDALPALIGRVQQAGLAVHAEETGTRRRTSATVDIAAYRVIQECLTNTVRHAGARTARLRLCWQDHTLGIEVSDDGHGSAGSREGHGLTGMRERVEACGGTIAIEPRGFTVTVTLPIG</sequence>
<evidence type="ECO:0000313" key="11">
    <source>
        <dbReference type="EMBL" id="MBS2551374.1"/>
    </source>
</evidence>
<keyword evidence="6 11" id="KW-0418">Kinase</keyword>
<evidence type="ECO:0000256" key="3">
    <source>
        <dbReference type="ARBA" id="ARBA00022553"/>
    </source>
</evidence>
<evidence type="ECO:0000256" key="1">
    <source>
        <dbReference type="ARBA" id="ARBA00000085"/>
    </source>
</evidence>
<dbReference type="EMBL" id="JAAFYZ010000137">
    <property type="protein sequence ID" value="MBS2551374.1"/>
    <property type="molecule type" value="Genomic_DNA"/>
</dbReference>
<dbReference type="RefSeq" id="WP_212015840.1">
    <property type="nucleotide sequence ID" value="NZ_JAAFYZ010000137.1"/>
</dbReference>
<keyword evidence="8" id="KW-0902">Two-component regulatory system</keyword>
<organism evidence="11 12">
    <name type="scientific">Catenulispora pinistramenti</name>
    <dbReference type="NCBI Taxonomy" id="2705254"/>
    <lineage>
        <taxon>Bacteria</taxon>
        <taxon>Bacillati</taxon>
        <taxon>Actinomycetota</taxon>
        <taxon>Actinomycetes</taxon>
        <taxon>Catenulisporales</taxon>
        <taxon>Catenulisporaceae</taxon>
        <taxon>Catenulispora</taxon>
    </lineage>
</organism>
<evidence type="ECO:0000256" key="9">
    <source>
        <dbReference type="SAM" id="Phobius"/>
    </source>
</evidence>
<dbReference type="Pfam" id="PF23539">
    <property type="entry name" value="DUF7134"/>
    <property type="match status" value="1"/>
</dbReference>
<dbReference type="SUPFAM" id="SSF55874">
    <property type="entry name" value="ATPase domain of HSP90 chaperone/DNA topoisomerase II/histidine kinase"/>
    <property type="match status" value="1"/>
</dbReference>
<dbReference type="SMART" id="SM00387">
    <property type="entry name" value="HATPase_c"/>
    <property type="match status" value="1"/>
</dbReference>
<keyword evidence="9" id="KW-1133">Transmembrane helix</keyword>
<evidence type="ECO:0000256" key="7">
    <source>
        <dbReference type="ARBA" id="ARBA00022840"/>
    </source>
</evidence>
<accession>A0ABS5KZC7</accession>
<comment type="catalytic activity">
    <reaction evidence="1">
        <text>ATP + protein L-histidine = ADP + protein N-phospho-L-histidine.</text>
        <dbReference type="EC" id="2.7.13.3"/>
    </reaction>
</comment>
<dbReference type="InterPro" id="IPR003594">
    <property type="entry name" value="HATPase_dom"/>
</dbReference>
<keyword evidence="9" id="KW-0812">Transmembrane</keyword>
<dbReference type="Proteomes" id="UP000730482">
    <property type="component" value="Unassembled WGS sequence"/>
</dbReference>
<dbReference type="Gene3D" id="1.20.5.1930">
    <property type="match status" value="1"/>
</dbReference>
<gene>
    <name evidence="11" type="ORF">KGQ19_31345</name>
</gene>
<keyword evidence="4" id="KW-0808">Transferase</keyword>
<keyword evidence="3" id="KW-0597">Phosphoprotein</keyword>
<evidence type="ECO:0000256" key="5">
    <source>
        <dbReference type="ARBA" id="ARBA00022741"/>
    </source>
</evidence>
<evidence type="ECO:0000256" key="8">
    <source>
        <dbReference type="ARBA" id="ARBA00023012"/>
    </source>
</evidence>
<evidence type="ECO:0000313" key="12">
    <source>
        <dbReference type="Proteomes" id="UP000730482"/>
    </source>
</evidence>
<dbReference type="InterPro" id="IPR011712">
    <property type="entry name" value="Sig_transdc_His_kin_sub3_dim/P"/>
</dbReference>
<evidence type="ECO:0000256" key="6">
    <source>
        <dbReference type="ARBA" id="ARBA00022777"/>
    </source>
</evidence>
<dbReference type="EC" id="2.7.13.3" evidence="2"/>
<evidence type="ECO:0000259" key="10">
    <source>
        <dbReference type="SMART" id="SM00387"/>
    </source>
</evidence>
<keyword evidence="7" id="KW-0067">ATP-binding</keyword>
<dbReference type="CDD" id="cd16917">
    <property type="entry name" value="HATPase_UhpB-NarQ-NarX-like"/>
    <property type="match status" value="1"/>
</dbReference>
<keyword evidence="12" id="KW-1185">Reference proteome</keyword>
<dbReference type="Gene3D" id="3.30.565.10">
    <property type="entry name" value="Histidine kinase-like ATPase, C-terminal domain"/>
    <property type="match status" value="1"/>
</dbReference>
<feature type="transmembrane region" description="Helical" evidence="9">
    <location>
        <begin position="20"/>
        <end position="39"/>
    </location>
</feature>
<name>A0ABS5KZC7_9ACTN</name>
<dbReference type="PANTHER" id="PTHR24421">
    <property type="entry name" value="NITRATE/NITRITE SENSOR PROTEIN NARX-RELATED"/>
    <property type="match status" value="1"/>
</dbReference>
<keyword evidence="9" id="KW-0472">Membrane</keyword>
<dbReference type="PANTHER" id="PTHR24421:SF10">
    <property type="entry name" value="NITRATE_NITRITE SENSOR PROTEIN NARQ"/>
    <property type="match status" value="1"/>
</dbReference>
<proteinExistence type="predicted"/>
<comment type="caution">
    <text evidence="11">The sequence shown here is derived from an EMBL/GenBank/DDBJ whole genome shotgun (WGS) entry which is preliminary data.</text>
</comment>
<reference evidence="11 12" key="1">
    <citation type="submission" date="2020-02" db="EMBL/GenBank/DDBJ databases">
        <title>Acidophilic actinobacteria isolated from forest soil.</title>
        <authorList>
            <person name="Golinska P."/>
        </authorList>
    </citation>
    <scope>NUCLEOTIDE SEQUENCE [LARGE SCALE GENOMIC DNA]</scope>
    <source>
        <strain evidence="11 12">NL8</strain>
    </source>
</reference>
<dbReference type="Pfam" id="PF02518">
    <property type="entry name" value="HATPase_c"/>
    <property type="match status" value="1"/>
</dbReference>
<feature type="transmembrane region" description="Helical" evidence="9">
    <location>
        <begin position="108"/>
        <end position="127"/>
    </location>
</feature>
<dbReference type="Pfam" id="PF07730">
    <property type="entry name" value="HisKA_3"/>
    <property type="match status" value="1"/>
</dbReference>
<dbReference type="InterPro" id="IPR050482">
    <property type="entry name" value="Sensor_HK_TwoCompSys"/>
</dbReference>